<keyword evidence="1" id="KW-0812">Transmembrane</keyword>
<feature type="domain" description="Dynein heavy chain AAA lid" evidence="3">
    <location>
        <begin position="381"/>
        <end position="528"/>
    </location>
</feature>
<name>A0AAD7Z9I5_DIPPU</name>
<dbReference type="InterPro" id="IPR026983">
    <property type="entry name" value="DHC"/>
</dbReference>
<dbReference type="AlphaFoldDB" id="A0AAD7Z9I5"/>
<dbReference type="FunFam" id="3.10.490.20:FF:000006">
    <property type="entry name" value="Dynein axonemal heavy chain 10"/>
    <property type="match status" value="1"/>
</dbReference>
<dbReference type="InterPro" id="IPR043160">
    <property type="entry name" value="Dynein_C_barrel"/>
</dbReference>
<dbReference type="Gene3D" id="1.10.8.1220">
    <property type="match status" value="1"/>
</dbReference>
<evidence type="ECO:0000313" key="6">
    <source>
        <dbReference type="Proteomes" id="UP001233999"/>
    </source>
</evidence>
<evidence type="ECO:0000259" key="2">
    <source>
        <dbReference type="Pfam" id="PF03028"/>
    </source>
</evidence>
<sequence>MMKLELAITTAADIDKLRDGYRPVAKRGAILFFVLTDMAGVNSMYQYSLSAYMGVFAYSLRKALPDTVLARRLNNIMKHSQRMSMIMDVQFLPLVTVAQFTSMVMMIGSCVFVGIFEKHKLLFSFQMTVKLQQSLDLVEQEQVDFFIKGSVALKKSRRPNPAKWLPAQGWEDILKLSTDFPEPFRTLANDLETNTKDWQKWFNKDNPEALKFPMEYSENTSNFEKLLLLRCFRVDRVYCAVTNYIIEIMGEQFITPPVIRAPHTCPCSLFLSPGSDPTSELMKLADRCGFGGNKFRYLSLGQGQEPIAINLLDAAISRGQWLMLQNCHLLIAFLKILEKKLEEARSLKVVTEPPNGLKLNLRSTYFKMRAQVLESCTHSAYKSLVFVLAFFHAVVQERRKYDKIGWNISYDFNESDFNVCVQILDTYLTKALLAKDPRIPWGSLKYLIGEVMYGGRVIDDFDRRLVTTYMNEYMGDFLFDTFQPYHFYKDEFVDYEIPEPGEKEDYVQYIEELPLVNSPDVFGLHPNAEIGYYTQATKDMVEPSGGSTTTNCSAQKVSHGCRPRESSFYYKNVERFNKLLKSMEKNLQVLRIALVGEIGMDSMLENVANSLFNGQLPAIWRKLAPPTCKSLGAWMEHFRKRVIQYDEWSITGYMDSMWLSGLHIPESYLTALVQMSCRKYEWPLDRSTLFTKVTEYLGPDYIGNDPEEGYYVHGLYIEGARWDGIQNRLAKSYPKVLIEELPVLLVQPIEVHRLKLQDTLRTPVYITSQRRNAMGVGLVFEADLFTKEHESHWILQGVCLLLNTD</sequence>
<evidence type="ECO:0000259" key="4">
    <source>
        <dbReference type="Pfam" id="PF18199"/>
    </source>
</evidence>
<comment type="caution">
    <text evidence="5">The sequence shown here is derived from an EMBL/GenBank/DDBJ whole genome shotgun (WGS) entry which is preliminary data.</text>
</comment>
<feature type="domain" description="Dynein heavy chain C-terminal" evidence="4">
    <location>
        <begin position="568"/>
        <end position="802"/>
    </location>
</feature>
<dbReference type="Gene3D" id="1.20.1270.280">
    <property type="match status" value="1"/>
</dbReference>
<dbReference type="GO" id="GO:0030286">
    <property type="term" value="C:dynein complex"/>
    <property type="evidence" value="ECO:0007669"/>
    <property type="project" value="InterPro"/>
</dbReference>
<dbReference type="Pfam" id="PF03028">
    <property type="entry name" value="Dynein_heavy"/>
    <property type="match status" value="1"/>
</dbReference>
<feature type="transmembrane region" description="Helical" evidence="1">
    <location>
        <begin position="91"/>
        <end position="116"/>
    </location>
</feature>
<dbReference type="InterPro" id="IPR042219">
    <property type="entry name" value="AAA_lid_11_sf"/>
</dbReference>
<evidence type="ECO:0000256" key="1">
    <source>
        <dbReference type="SAM" id="Phobius"/>
    </source>
</evidence>
<dbReference type="InterPro" id="IPR004273">
    <property type="entry name" value="Dynein_heavy_D6_P-loop"/>
</dbReference>
<evidence type="ECO:0000259" key="3">
    <source>
        <dbReference type="Pfam" id="PF18198"/>
    </source>
</evidence>
<dbReference type="Pfam" id="PF18198">
    <property type="entry name" value="AAA_lid_11"/>
    <property type="match status" value="1"/>
</dbReference>
<dbReference type="GO" id="GO:0007018">
    <property type="term" value="P:microtubule-based movement"/>
    <property type="evidence" value="ECO:0007669"/>
    <property type="project" value="InterPro"/>
</dbReference>
<dbReference type="Gene3D" id="1.10.8.720">
    <property type="entry name" value="Region D6 of dynein motor"/>
    <property type="match status" value="1"/>
</dbReference>
<gene>
    <name evidence="5" type="ORF">L9F63_025546</name>
</gene>
<dbReference type="GO" id="GO:0051959">
    <property type="term" value="F:dynein light intermediate chain binding"/>
    <property type="evidence" value="ECO:0007669"/>
    <property type="project" value="InterPro"/>
</dbReference>
<accession>A0AAD7Z9I5</accession>
<dbReference type="Pfam" id="PF18199">
    <property type="entry name" value="Dynein_C"/>
    <property type="match status" value="1"/>
</dbReference>
<dbReference type="FunFam" id="1.10.8.720:FF:000005">
    <property type="entry name" value="Dynein axonemal heavy chain 10"/>
    <property type="match status" value="1"/>
</dbReference>
<dbReference type="Proteomes" id="UP001233999">
    <property type="component" value="Unassembled WGS sequence"/>
</dbReference>
<dbReference type="GO" id="GO:0008569">
    <property type="term" value="F:minus-end-directed microtubule motor activity"/>
    <property type="evidence" value="ECO:0007669"/>
    <property type="project" value="InterPro"/>
</dbReference>
<keyword evidence="1" id="KW-1133">Transmembrane helix</keyword>
<dbReference type="PANTHER" id="PTHR22878">
    <property type="entry name" value="DYNEIN HEAVY CHAIN 6, AXONEMAL-LIKE-RELATED"/>
    <property type="match status" value="1"/>
</dbReference>
<evidence type="ECO:0008006" key="7">
    <source>
        <dbReference type="Google" id="ProtNLM"/>
    </source>
</evidence>
<evidence type="ECO:0000313" key="5">
    <source>
        <dbReference type="EMBL" id="KAJ9576559.1"/>
    </source>
</evidence>
<reference evidence="5" key="1">
    <citation type="journal article" date="2023" name="IScience">
        <title>Live-bearing cockroach genome reveals convergent evolutionary mechanisms linked to viviparity in insects and beyond.</title>
        <authorList>
            <person name="Fouks B."/>
            <person name="Harrison M.C."/>
            <person name="Mikhailova A.A."/>
            <person name="Marchal E."/>
            <person name="English S."/>
            <person name="Carruthers M."/>
            <person name="Jennings E.C."/>
            <person name="Chiamaka E.L."/>
            <person name="Frigard R.A."/>
            <person name="Pippel M."/>
            <person name="Attardo G.M."/>
            <person name="Benoit J.B."/>
            <person name="Bornberg-Bauer E."/>
            <person name="Tobe S.S."/>
        </authorList>
    </citation>
    <scope>NUCLEOTIDE SEQUENCE</scope>
    <source>
        <strain evidence="5">Stay&amp;Tobe</strain>
    </source>
</reference>
<feature type="domain" description="Dynein heavy chain region D6 P-loop" evidence="2">
    <location>
        <begin position="264"/>
        <end position="345"/>
    </location>
</feature>
<reference evidence="5" key="2">
    <citation type="submission" date="2023-05" db="EMBL/GenBank/DDBJ databases">
        <authorList>
            <person name="Fouks B."/>
        </authorList>
    </citation>
    <scope>NUCLEOTIDE SEQUENCE</scope>
    <source>
        <strain evidence="5">Stay&amp;Tobe</strain>
        <tissue evidence="5">Testes</tissue>
    </source>
</reference>
<keyword evidence="1" id="KW-0472">Membrane</keyword>
<keyword evidence="6" id="KW-1185">Reference proteome</keyword>
<protein>
    <recommendedName>
        <fullName evidence="7">Dynein heavy chain 10, axonemal</fullName>
    </recommendedName>
</protein>
<dbReference type="GO" id="GO:0045505">
    <property type="term" value="F:dynein intermediate chain binding"/>
    <property type="evidence" value="ECO:0007669"/>
    <property type="project" value="InterPro"/>
</dbReference>
<proteinExistence type="predicted"/>
<dbReference type="InterPro" id="IPR041228">
    <property type="entry name" value="Dynein_C"/>
</dbReference>
<dbReference type="PANTHER" id="PTHR22878:SF63">
    <property type="entry name" value="DYNEIN AXONEMAL HEAVY CHAIN 10"/>
    <property type="match status" value="1"/>
</dbReference>
<dbReference type="EMBL" id="JASPKZ010009679">
    <property type="protein sequence ID" value="KAJ9576559.1"/>
    <property type="molecule type" value="Genomic_DNA"/>
</dbReference>
<dbReference type="Gene3D" id="3.10.490.20">
    <property type="match status" value="1"/>
</dbReference>
<dbReference type="InterPro" id="IPR041658">
    <property type="entry name" value="AAA_lid_11"/>
</dbReference>
<organism evidence="5 6">
    <name type="scientific">Diploptera punctata</name>
    <name type="common">Pacific beetle cockroach</name>
    <dbReference type="NCBI Taxonomy" id="6984"/>
    <lineage>
        <taxon>Eukaryota</taxon>
        <taxon>Metazoa</taxon>
        <taxon>Ecdysozoa</taxon>
        <taxon>Arthropoda</taxon>
        <taxon>Hexapoda</taxon>
        <taxon>Insecta</taxon>
        <taxon>Pterygota</taxon>
        <taxon>Neoptera</taxon>
        <taxon>Polyneoptera</taxon>
        <taxon>Dictyoptera</taxon>
        <taxon>Blattodea</taxon>
        <taxon>Blaberoidea</taxon>
        <taxon>Blaberidae</taxon>
        <taxon>Diplopterinae</taxon>
        <taxon>Diploptera</taxon>
    </lineage>
</organism>